<sequence length="62" mass="7131">MPADRVIKPNEIPLWLTSNFPVEQMLDVQQENIQQNVINGHHVIKLPVGKDAAIFLQKNMIR</sequence>
<evidence type="ECO:0000313" key="1">
    <source>
        <dbReference type="EMBL" id="QQL50793.1"/>
    </source>
</evidence>
<dbReference type="RefSeq" id="WP_157526706.1">
    <property type="nucleotide sequence ID" value="NZ_CP066775.1"/>
</dbReference>
<dbReference type="EMBL" id="CP066775">
    <property type="protein sequence ID" value="QQL50793.1"/>
    <property type="molecule type" value="Genomic_DNA"/>
</dbReference>
<protein>
    <submittedName>
        <fullName evidence="1">Uncharacterized protein</fullName>
    </submittedName>
</protein>
<gene>
    <name evidence="1" type="ORF">GO620_004870</name>
</gene>
<name>A0A6I4I232_9SPHI</name>
<organism evidence="1 2">
    <name type="scientific">Mucilaginibacter ginkgonis</name>
    <dbReference type="NCBI Taxonomy" id="2682091"/>
    <lineage>
        <taxon>Bacteria</taxon>
        <taxon>Pseudomonadati</taxon>
        <taxon>Bacteroidota</taxon>
        <taxon>Sphingobacteriia</taxon>
        <taxon>Sphingobacteriales</taxon>
        <taxon>Sphingobacteriaceae</taxon>
        <taxon>Mucilaginibacter</taxon>
    </lineage>
</organism>
<dbReference type="Proteomes" id="UP000429232">
    <property type="component" value="Chromosome"/>
</dbReference>
<dbReference type="AlphaFoldDB" id="A0A6I4I232"/>
<evidence type="ECO:0000313" key="2">
    <source>
        <dbReference type="Proteomes" id="UP000429232"/>
    </source>
</evidence>
<keyword evidence="2" id="KW-1185">Reference proteome</keyword>
<proteinExistence type="predicted"/>
<dbReference type="KEGG" id="mgik:GO620_004870"/>
<accession>A0A6I4I232</accession>
<reference evidence="1 2" key="1">
    <citation type="submission" date="2020-12" db="EMBL/GenBank/DDBJ databases">
        <title>HMF7856_wgs.fasta genome submission.</title>
        <authorList>
            <person name="Kang H."/>
            <person name="Kim H."/>
            <person name="Joh K."/>
        </authorList>
    </citation>
    <scope>NUCLEOTIDE SEQUENCE [LARGE SCALE GENOMIC DNA]</scope>
    <source>
        <strain evidence="1 2">HMF7856</strain>
    </source>
</reference>